<sequence>MEKLLRDAMQTGETWTIIYRSRKNLFSKREIKVLGMNGNRVIAYCFLRQSIRTFYKENILAMEKWRYINHDSTRPWVHQVDIINVARTC</sequence>
<dbReference type="AlphaFoldDB" id="A0A9D1TKF7"/>
<evidence type="ECO:0000313" key="1">
    <source>
        <dbReference type="EMBL" id="HIV74337.1"/>
    </source>
</evidence>
<protein>
    <recommendedName>
        <fullName evidence="3">WYL domain-containing protein</fullName>
    </recommendedName>
</protein>
<proteinExistence type="predicted"/>
<evidence type="ECO:0000313" key="2">
    <source>
        <dbReference type="Proteomes" id="UP000823937"/>
    </source>
</evidence>
<reference evidence="1" key="1">
    <citation type="journal article" date="2021" name="PeerJ">
        <title>Extensive microbial diversity within the chicken gut microbiome revealed by metagenomics and culture.</title>
        <authorList>
            <person name="Gilroy R."/>
            <person name="Ravi A."/>
            <person name="Getino M."/>
            <person name="Pursley I."/>
            <person name="Horton D.L."/>
            <person name="Alikhan N.F."/>
            <person name="Baker D."/>
            <person name="Gharbi K."/>
            <person name="Hall N."/>
            <person name="Watson M."/>
            <person name="Adriaenssens E.M."/>
            <person name="Foster-Nyarko E."/>
            <person name="Jarju S."/>
            <person name="Secka A."/>
            <person name="Antonio M."/>
            <person name="Oren A."/>
            <person name="Chaudhuri R.R."/>
            <person name="La Ragione R."/>
            <person name="Hildebrand F."/>
            <person name="Pallen M.J."/>
        </authorList>
    </citation>
    <scope>NUCLEOTIDE SEQUENCE</scope>
    <source>
        <strain evidence="1">CHK169-2315</strain>
    </source>
</reference>
<dbReference type="Proteomes" id="UP000823937">
    <property type="component" value="Unassembled WGS sequence"/>
</dbReference>
<organism evidence="1 2">
    <name type="scientific">Candidatus Pseudogracilibacillus intestinigallinarum</name>
    <dbReference type="NCBI Taxonomy" id="2838742"/>
    <lineage>
        <taxon>Bacteria</taxon>
        <taxon>Bacillati</taxon>
        <taxon>Bacillota</taxon>
        <taxon>Bacilli</taxon>
        <taxon>Bacillales</taxon>
        <taxon>Bacillaceae</taxon>
        <taxon>Pseudogracilibacillus</taxon>
    </lineage>
</organism>
<name>A0A9D1TKF7_9BACI</name>
<comment type="caution">
    <text evidence="1">The sequence shown here is derived from an EMBL/GenBank/DDBJ whole genome shotgun (WGS) entry which is preliminary data.</text>
</comment>
<gene>
    <name evidence="1" type="ORF">H9895_04560</name>
</gene>
<evidence type="ECO:0008006" key="3">
    <source>
        <dbReference type="Google" id="ProtNLM"/>
    </source>
</evidence>
<reference evidence="1" key="2">
    <citation type="submission" date="2021-04" db="EMBL/GenBank/DDBJ databases">
        <authorList>
            <person name="Gilroy R."/>
        </authorList>
    </citation>
    <scope>NUCLEOTIDE SEQUENCE</scope>
    <source>
        <strain evidence="1">CHK169-2315</strain>
    </source>
</reference>
<accession>A0A9D1TKF7</accession>
<dbReference type="EMBL" id="DXHX01000065">
    <property type="protein sequence ID" value="HIV74337.1"/>
    <property type="molecule type" value="Genomic_DNA"/>
</dbReference>